<organism evidence="2 3">
    <name type="scientific">Orbilia oligospora</name>
    <name type="common">Nematode-trapping fungus</name>
    <name type="synonym">Arthrobotrys oligospora</name>
    <dbReference type="NCBI Taxonomy" id="2813651"/>
    <lineage>
        <taxon>Eukaryota</taxon>
        <taxon>Fungi</taxon>
        <taxon>Dikarya</taxon>
        <taxon>Ascomycota</taxon>
        <taxon>Pezizomycotina</taxon>
        <taxon>Orbiliomycetes</taxon>
        <taxon>Orbiliales</taxon>
        <taxon>Orbiliaceae</taxon>
        <taxon>Orbilia</taxon>
    </lineage>
</organism>
<reference evidence="2 3" key="1">
    <citation type="submission" date="2020-01" db="EMBL/GenBank/DDBJ databases">
        <authorList>
            <person name="Palmer J.M."/>
        </authorList>
    </citation>
    <scope>NUCLEOTIDE SEQUENCE [LARGE SCALE GENOMIC DNA]</scope>
    <source>
        <strain evidence="2 3">TWF970</strain>
    </source>
</reference>
<feature type="region of interest" description="Disordered" evidence="1">
    <location>
        <begin position="1"/>
        <end position="50"/>
    </location>
</feature>
<dbReference type="Proteomes" id="UP000474640">
    <property type="component" value="Unassembled WGS sequence"/>
</dbReference>
<dbReference type="EMBL" id="JAABOJ010000017">
    <property type="protein sequence ID" value="KAF3280971.1"/>
    <property type="molecule type" value="Genomic_DNA"/>
</dbReference>
<feature type="compositionally biased region" description="Polar residues" evidence="1">
    <location>
        <begin position="22"/>
        <end position="38"/>
    </location>
</feature>
<evidence type="ECO:0000313" key="3">
    <source>
        <dbReference type="Proteomes" id="UP000474640"/>
    </source>
</evidence>
<sequence>MGGARRSFLAAPLQADDVEGPSRSSGSGTTCQELISQRPSHDASCASLSD</sequence>
<evidence type="ECO:0000256" key="1">
    <source>
        <dbReference type="SAM" id="MobiDB-lite"/>
    </source>
</evidence>
<dbReference type="AlphaFoldDB" id="A0A7C8VC95"/>
<evidence type="ECO:0000313" key="2">
    <source>
        <dbReference type="EMBL" id="KAF3280971.1"/>
    </source>
</evidence>
<name>A0A7C8VC95_ORBOL</name>
<protein>
    <submittedName>
        <fullName evidence="2">Uncharacterized protein</fullName>
    </submittedName>
</protein>
<dbReference type="OrthoDB" id="10363354at2759"/>
<gene>
    <name evidence="2" type="ORF">TWF970_002644</name>
</gene>
<comment type="caution">
    <text evidence="2">The sequence shown here is derived from an EMBL/GenBank/DDBJ whole genome shotgun (WGS) entry which is preliminary data.</text>
</comment>
<accession>A0A7C8VC95</accession>
<proteinExistence type="predicted"/>